<dbReference type="Proteomes" id="UP001201812">
    <property type="component" value="Unassembled WGS sequence"/>
</dbReference>
<proteinExistence type="predicted"/>
<keyword evidence="2" id="KW-1185">Reference proteome</keyword>
<evidence type="ECO:0000313" key="2">
    <source>
        <dbReference type="Proteomes" id="UP001201812"/>
    </source>
</evidence>
<evidence type="ECO:0000313" key="1">
    <source>
        <dbReference type="EMBL" id="KAI1704265.1"/>
    </source>
</evidence>
<comment type="caution">
    <text evidence="1">The sequence shown here is derived from an EMBL/GenBank/DDBJ whole genome shotgun (WGS) entry which is preliminary data.</text>
</comment>
<accession>A0AAD4MSA2</accession>
<name>A0AAD4MSA2_9BILA</name>
<organism evidence="1 2">
    <name type="scientific">Ditylenchus destructor</name>
    <dbReference type="NCBI Taxonomy" id="166010"/>
    <lineage>
        <taxon>Eukaryota</taxon>
        <taxon>Metazoa</taxon>
        <taxon>Ecdysozoa</taxon>
        <taxon>Nematoda</taxon>
        <taxon>Chromadorea</taxon>
        <taxon>Rhabditida</taxon>
        <taxon>Tylenchina</taxon>
        <taxon>Tylenchomorpha</taxon>
        <taxon>Sphaerularioidea</taxon>
        <taxon>Anguinidae</taxon>
        <taxon>Anguininae</taxon>
        <taxon>Ditylenchus</taxon>
    </lineage>
</organism>
<reference evidence="1" key="1">
    <citation type="submission" date="2022-01" db="EMBL/GenBank/DDBJ databases">
        <title>Genome Sequence Resource for Two Populations of Ditylenchus destructor, the Migratory Endoparasitic Phytonematode.</title>
        <authorList>
            <person name="Zhang H."/>
            <person name="Lin R."/>
            <person name="Xie B."/>
        </authorList>
    </citation>
    <scope>NUCLEOTIDE SEQUENCE</scope>
    <source>
        <strain evidence="1">BazhouSP</strain>
    </source>
</reference>
<gene>
    <name evidence="1" type="ORF">DdX_14387</name>
</gene>
<protein>
    <submittedName>
        <fullName evidence="1">Uncharacterized protein</fullName>
    </submittedName>
</protein>
<sequence>MKVRTHIYTLQTSSKHGSAVVRTNVQVINRNTRRPFFRRDEGQTEFTVSKELTETDYYFQTKFLERVKKVDSLFHALLEFKVTRNEILNTVESLDIKYERKSKIPAIGNSSKLKVTVNVDGKPSSSTIEFPSEGITIKAAVEAVNPEAWAESPGRKQFFGASFRYIDESRPNVRPTFEPKGEGDGIESKLYPNAPARKEVPSKDCYNFELNVHIRNVDESVKMRTMIENTIFKDATQN</sequence>
<dbReference type="EMBL" id="JAKKPZ010000070">
    <property type="protein sequence ID" value="KAI1704265.1"/>
    <property type="molecule type" value="Genomic_DNA"/>
</dbReference>
<dbReference type="AlphaFoldDB" id="A0AAD4MSA2"/>